<proteinExistence type="predicted"/>
<sequence>MSDSTIGLFYHYMSTVPLTKFREADVNPNLLGADSDELPKDTNLMKQITAIFCDGLFSVADEATASLIFNNSRTLCGSEESLSQLLQTKFVFEHTPFYWVIVNSGGSDSGIPPLLVHMLGICANLSKEAQKDIVDACLILSDDGIFQYIKSKLPALLLGPIPKSFFALEESQPTFKATHSETDDSFAVRFDIPKFFDRLAIDHCISHQFMAPGSVWWLKAVTVANPTPYARREWLFELLELHSTGTSSPNAGIPVEWQIDLELEAEGEGSNFRRTFRQKYTQIRVPFYIRLEGEAVAFFQANPYTSGPSRKLSGSIAMKLIRSPRPTPGQRGFGSMATPNSAAGTSFPAPPGPPGRSFTYMERTTFYAAYRDYCRRMNIRLDPATMQIENRLVDLWNLHWIVSQEGGYTKINQKGTWDIVAGRLGFITVPGELGRPSRSASDTALQLAAHYKEYLQEFDYFYSRFYDPMRADQQAGHPSTQVHPNSTQLARHGRAVAYSLQSIQELRRMGVDERIIGFVDANRAFLQGFLQGPYQDRFNFRLAEGGAGNVALNSEQTAQTSDSQGDPVESADSPMESSQQTEVLDDSRMCQE</sequence>
<feature type="compositionally biased region" description="Polar residues" evidence="1">
    <location>
        <begin position="552"/>
        <end position="564"/>
    </location>
</feature>
<keyword evidence="4" id="KW-1185">Reference proteome</keyword>
<dbReference type="InterPro" id="IPR001606">
    <property type="entry name" value="ARID_dom"/>
</dbReference>
<dbReference type="Pfam" id="PF01388">
    <property type="entry name" value="ARID"/>
    <property type="match status" value="1"/>
</dbReference>
<dbReference type="PROSITE" id="PS51011">
    <property type="entry name" value="ARID"/>
    <property type="match status" value="1"/>
</dbReference>
<feature type="region of interest" description="Disordered" evidence="1">
    <location>
        <begin position="552"/>
        <end position="592"/>
    </location>
</feature>
<name>A0A8H5FJ35_9AGAR</name>
<dbReference type="EMBL" id="JAACJK010000013">
    <property type="protein sequence ID" value="KAF5338457.1"/>
    <property type="molecule type" value="Genomic_DNA"/>
</dbReference>
<dbReference type="SMART" id="SM01014">
    <property type="entry name" value="ARID"/>
    <property type="match status" value="1"/>
</dbReference>
<evidence type="ECO:0000313" key="3">
    <source>
        <dbReference type="EMBL" id="KAF5338457.1"/>
    </source>
</evidence>
<organism evidence="3 4">
    <name type="scientific">Ephemerocybe angulata</name>
    <dbReference type="NCBI Taxonomy" id="980116"/>
    <lineage>
        <taxon>Eukaryota</taxon>
        <taxon>Fungi</taxon>
        <taxon>Dikarya</taxon>
        <taxon>Basidiomycota</taxon>
        <taxon>Agaricomycotina</taxon>
        <taxon>Agaricomycetes</taxon>
        <taxon>Agaricomycetidae</taxon>
        <taxon>Agaricales</taxon>
        <taxon>Agaricineae</taxon>
        <taxon>Psathyrellaceae</taxon>
        <taxon>Ephemerocybe</taxon>
    </lineage>
</organism>
<evidence type="ECO:0000313" key="4">
    <source>
        <dbReference type="Proteomes" id="UP000541558"/>
    </source>
</evidence>
<dbReference type="CDD" id="cd16100">
    <property type="entry name" value="ARID"/>
    <property type="match status" value="1"/>
</dbReference>
<protein>
    <recommendedName>
        <fullName evidence="2">ARID domain-containing protein</fullName>
    </recommendedName>
</protein>
<dbReference type="SMART" id="SM00501">
    <property type="entry name" value="BRIGHT"/>
    <property type="match status" value="1"/>
</dbReference>
<evidence type="ECO:0000259" key="2">
    <source>
        <dbReference type="PROSITE" id="PS51011"/>
    </source>
</evidence>
<dbReference type="OrthoDB" id="1938591at2759"/>
<comment type="caution">
    <text evidence="3">The sequence shown here is derived from an EMBL/GenBank/DDBJ whole genome shotgun (WGS) entry which is preliminary data.</text>
</comment>
<gene>
    <name evidence="3" type="ORF">D9611_013314</name>
</gene>
<evidence type="ECO:0000256" key="1">
    <source>
        <dbReference type="SAM" id="MobiDB-lite"/>
    </source>
</evidence>
<feature type="domain" description="ARID" evidence="2">
    <location>
        <begin position="360"/>
        <end position="463"/>
    </location>
</feature>
<dbReference type="GO" id="GO:0003677">
    <property type="term" value="F:DNA binding"/>
    <property type="evidence" value="ECO:0007669"/>
    <property type="project" value="InterPro"/>
</dbReference>
<accession>A0A8H5FJ35</accession>
<dbReference type="InterPro" id="IPR036431">
    <property type="entry name" value="ARID_dom_sf"/>
</dbReference>
<dbReference type="Gene3D" id="1.10.150.60">
    <property type="entry name" value="ARID DNA-binding domain"/>
    <property type="match status" value="1"/>
</dbReference>
<dbReference type="Proteomes" id="UP000541558">
    <property type="component" value="Unassembled WGS sequence"/>
</dbReference>
<reference evidence="3 4" key="1">
    <citation type="journal article" date="2020" name="ISME J.">
        <title>Uncovering the hidden diversity of litter-decomposition mechanisms in mushroom-forming fungi.</title>
        <authorList>
            <person name="Floudas D."/>
            <person name="Bentzer J."/>
            <person name="Ahren D."/>
            <person name="Johansson T."/>
            <person name="Persson P."/>
            <person name="Tunlid A."/>
        </authorList>
    </citation>
    <scope>NUCLEOTIDE SEQUENCE [LARGE SCALE GENOMIC DNA]</scope>
    <source>
        <strain evidence="3 4">CBS 175.51</strain>
    </source>
</reference>
<feature type="region of interest" description="Disordered" evidence="1">
    <location>
        <begin position="325"/>
        <end position="354"/>
    </location>
</feature>
<dbReference type="AlphaFoldDB" id="A0A8H5FJ35"/>
<dbReference type="SUPFAM" id="SSF46774">
    <property type="entry name" value="ARID-like"/>
    <property type="match status" value="1"/>
</dbReference>